<feature type="transmembrane region" description="Helical" evidence="1">
    <location>
        <begin position="6"/>
        <end position="23"/>
    </location>
</feature>
<evidence type="ECO:0000313" key="2">
    <source>
        <dbReference type="EMBL" id="RUS80980.1"/>
    </source>
</evidence>
<feature type="transmembrane region" description="Helical" evidence="1">
    <location>
        <begin position="93"/>
        <end position="117"/>
    </location>
</feature>
<dbReference type="OrthoDB" id="6158578at2759"/>
<keyword evidence="1" id="KW-1133">Transmembrane helix</keyword>
<dbReference type="AlphaFoldDB" id="A0A3S1BDF4"/>
<dbReference type="EMBL" id="RQTK01000362">
    <property type="protein sequence ID" value="RUS80980.1"/>
    <property type="molecule type" value="Genomic_DNA"/>
</dbReference>
<organism evidence="2 3">
    <name type="scientific">Elysia chlorotica</name>
    <name type="common">Eastern emerald elysia</name>
    <name type="synonym">Sea slug</name>
    <dbReference type="NCBI Taxonomy" id="188477"/>
    <lineage>
        <taxon>Eukaryota</taxon>
        <taxon>Metazoa</taxon>
        <taxon>Spiralia</taxon>
        <taxon>Lophotrochozoa</taxon>
        <taxon>Mollusca</taxon>
        <taxon>Gastropoda</taxon>
        <taxon>Heterobranchia</taxon>
        <taxon>Euthyneura</taxon>
        <taxon>Panpulmonata</taxon>
        <taxon>Sacoglossa</taxon>
        <taxon>Placobranchoidea</taxon>
        <taxon>Plakobranchidae</taxon>
        <taxon>Elysia</taxon>
    </lineage>
</organism>
<protein>
    <submittedName>
        <fullName evidence="2">Uncharacterized protein</fullName>
    </submittedName>
</protein>
<keyword evidence="1" id="KW-0812">Transmembrane</keyword>
<name>A0A3S1BDF4_ELYCH</name>
<keyword evidence="1" id="KW-0472">Membrane</keyword>
<reference evidence="2 3" key="1">
    <citation type="submission" date="2019-01" db="EMBL/GenBank/DDBJ databases">
        <title>A draft genome assembly of the solar-powered sea slug Elysia chlorotica.</title>
        <authorList>
            <person name="Cai H."/>
            <person name="Li Q."/>
            <person name="Fang X."/>
            <person name="Li J."/>
            <person name="Curtis N.E."/>
            <person name="Altenburger A."/>
            <person name="Shibata T."/>
            <person name="Feng M."/>
            <person name="Maeda T."/>
            <person name="Schwartz J.A."/>
            <person name="Shigenobu S."/>
            <person name="Lundholm N."/>
            <person name="Nishiyama T."/>
            <person name="Yang H."/>
            <person name="Hasebe M."/>
            <person name="Li S."/>
            <person name="Pierce S.K."/>
            <person name="Wang J."/>
        </authorList>
    </citation>
    <scope>NUCLEOTIDE SEQUENCE [LARGE SCALE GENOMIC DNA]</scope>
    <source>
        <strain evidence="2">EC2010</strain>
        <tissue evidence="2">Whole organism of an adult</tissue>
    </source>
</reference>
<evidence type="ECO:0000313" key="3">
    <source>
        <dbReference type="Proteomes" id="UP000271974"/>
    </source>
</evidence>
<evidence type="ECO:0000256" key="1">
    <source>
        <dbReference type="SAM" id="Phobius"/>
    </source>
</evidence>
<gene>
    <name evidence="2" type="ORF">EGW08_011255</name>
</gene>
<comment type="caution">
    <text evidence="2">The sequence shown here is derived from an EMBL/GenBank/DDBJ whole genome shotgun (WGS) entry which is preliminary data.</text>
</comment>
<keyword evidence="3" id="KW-1185">Reference proteome</keyword>
<accession>A0A3S1BDF4</accession>
<sequence>MLVYAFLFFLCLGSIVSSSLLLFRGYKKTCDVLELNSHDPTSFKGIISSSRANEPTIPCSQLNTETVQLKSEGESVVVTDVHRAIIIAQVASVVLICLSCLQIIVCMGTFGVIWYHFHFLAMHLYTEEHSLNDDEMDDEWDMHTQNSDYIH</sequence>
<proteinExistence type="predicted"/>
<dbReference type="Proteomes" id="UP000271974">
    <property type="component" value="Unassembled WGS sequence"/>
</dbReference>